<protein>
    <submittedName>
        <fullName evidence="1">Uncharacterized protein</fullName>
    </submittedName>
</protein>
<organism evidence="1 2">
    <name type="scientific">Larimichthys crocea</name>
    <name type="common">Large yellow croaker</name>
    <name type="synonym">Pseudosciaena crocea</name>
    <dbReference type="NCBI Taxonomy" id="215358"/>
    <lineage>
        <taxon>Eukaryota</taxon>
        <taxon>Metazoa</taxon>
        <taxon>Chordata</taxon>
        <taxon>Craniata</taxon>
        <taxon>Vertebrata</taxon>
        <taxon>Euteleostomi</taxon>
        <taxon>Actinopterygii</taxon>
        <taxon>Neopterygii</taxon>
        <taxon>Teleostei</taxon>
        <taxon>Neoteleostei</taxon>
        <taxon>Acanthomorphata</taxon>
        <taxon>Eupercaria</taxon>
        <taxon>Sciaenidae</taxon>
        <taxon>Larimichthys</taxon>
    </lineage>
</organism>
<evidence type="ECO:0000313" key="1">
    <source>
        <dbReference type="EMBL" id="TMS17951.1"/>
    </source>
</evidence>
<name>A0ACD3REP7_LARCR</name>
<sequence>MRSRLESFKSAKMGVAPPKHITKHTKKDQLQKMPNGKSLDKSRSYHSGDEDFEFSEGDSASGFEASGGSFPMRVTYRAGAGIENPAFMPDLDPLAQVQIPPWLAEAELDSSMVAPSQRAQVRLPWTPSNLRRLAPLRISTHSTDSFMLADAPGAQQRDNERLPPPPPPPPPPHRDDDHM</sequence>
<reference evidence="1" key="1">
    <citation type="submission" date="2018-11" db="EMBL/GenBank/DDBJ databases">
        <title>The sequence and de novo assembly of Larimichthys crocea genome using PacBio and Hi-C technologies.</title>
        <authorList>
            <person name="Xu P."/>
            <person name="Chen B."/>
            <person name="Zhou Z."/>
            <person name="Ke Q."/>
            <person name="Wu Y."/>
            <person name="Bai H."/>
            <person name="Pu F."/>
        </authorList>
    </citation>
    <scope>NUCLEOTIDE SEQUENCE</scope>
    <source>
        <tissue evidence="1">Muscle</tissue>
    </source>
</reference>
<gene>
    <name evidence="1" type="ORF">E3U43_010277</name>
</gene>
<proteinExistence type="predicted"/>
<comment type="caution">
    <text evidence="1">The sequence shown here is derived from an EMBL/GenBank/DDBJ whole genome shotgun (WGS) entry which is preliminary data.</text>
</comment>
<evidence type="ECO:0000313" key="2">
    <source>
        <dbReference type="Proteomes" id="UP000793456"/>
    </source>
</evidence>
<dbReference type="EMBL" id="CM011679">
    <property type="protein sequence ID" value="TMS17951.1"/>
    <property type="molecule type" value="Genomic_DNA"/>
</dbReference>
<keyword evidence="2" id="KW-1185">Reference proteome</keyword>
<accession>A0ACD3REP7</accession>
<dbReference type="Proteomes" id="UP000793456">
    <property type="component" value="Chromosome VI"/>
</dbReference>